<dbReference type="Proteomes" id="UP001159363">
    <property type="component" value="Chromosome 6"/>
</dbReference>
<feature type="compositionally biased region" description="Polar residues" evidence="1">
    <location>
        <begin position="368"/>
        <end position="379"/>
    </location>
</feature>
<comment type="caution">
    <text evidence="2">The sequence shown here is derived from an EMBL/GenBank/DDBJ whole genome shotgun (WGS) entry which is preliminary data.</text>
</comment>
<reference evidence="2 3" key="1">
    <citation type="submission" date="2023-02" db="EMBL/GenBank/DDBJ databases">
        <title>LHISI_Scaffold_Assembly.</title>
        <authorList>
            <person name="Stuart O.P."/>
            <person name="Cleave R."/>
            <person name="Magrath M.J.L."/>
            <person name="Mikheyev A.S."/>
        </authorList>
    </citation>
    <scope>NUCLEOTIDE SEQUENCE [LARGE SCALE GENOMIC DNA]</scope>
    <source>
        <strain evidence="2">Daus_M_001</strain>
        <tissue evidence="2">Leg muscle</tissue>
    </source>
</reference>
<organism evidence="2 3">
    <name type="scientific">Dryococelus australis</name>
    <dbReference type="NCBI Taxonomy" id="614101"/>
    <lineage>
        <taxon>Eukaryota</taxon>
        <taxon>Metazoa</taxon>
        <taxon>Ecdysozoa</taxon>
        <taxon>Arthropoda</taxon>
        <taxon>Hexapoda</taxon>
        <taxon>Insecta</taxon>
        <taxon>Pterygota</taxon>
        <taxon>Neoptera</taxon>
        <taxon>Polyneoptera</taxon>
        <taxon>Phasmatodea</taxon>
        <taxon>Verophasmatodea</taxon>
        <taxon>Anareolatae</taxon>
        <taxon>Phasmatidae</taxon>
        <taxon>Eurycanthinae</taxon>
        <taxon>Dryococelus</taxon>
    </lineage>
</organism>
<keyword evidence="3" id="KW-1185">Reference proteome</keyword>
<feature type="region of interest" description="Disordered" evidence="1">
    <location>
        <begin position="117"/>
        <end position="162"/>
    </location>
</feature>
<dbReference type="PANTHER" id="PTHR47326">
    <property type="entry name" value="TRANSPOSABLE ELEMENT TC3 TRANSPOSASE-LIKE PROTEIN"/>
    <property type="match status" value="1"/>
</dbReference>
<feature type="region of interest" description="Disordered" evidence="1">
    <location>
        <begin position="354"/>
        <end position="408"/>
    </location>
</feature>
<dbReference type="EMBL" id="JARBHB010000007">
    <property type="protein sequence ID" value="KAJ8878426.1"/>
    <property type="molecule type" value="Genomic_DNA"/>
</dbReference>
<evidence type="ECO:0000256" key="1">
    <source>
        <dbReference type="SAM" id="MobiDB-lite"/>
    </source>
</evidence>
<evidence type="ECO:0000313" key="3">
    <source>
        <dbReference type="Proteomes" id="UP001159363"/>
    </source>
</evidence>
<proteinExistence type="predicted"/>
<evidence type="ECO:0000313" key="2">
    <source>
        <dbReference type="EMBL" id="KAJ8878426.1"/>
    </source>
</evidence>
<gene>
    <name evidence="2" type="ORF">PR048_019004</name>
</gene>
<feature type="compositionally biased region" description="Polar residues" evidence="1">
    <location>
        <begin position="388"/>
        <end position="401"/>
    </location>
</feature>
<protein>
    <submittedName>
        <fullName evidence="2">Uncharacterized protein</fullName>
    </submittedName>
</protein>
<dbReference type="PANTHER" id="PTHR47326:SF1">
    <property type="entry name" value="HTH PSQ-TYPE DOMAIN-CONTAINING PROTEIN"/>
    <property type="match status" value="1"/>
</dbReference>
<sequence length="637" mass="71477">MGLRWNALAEGKGIPRENPHRPARFPHARIRDWARRVSSPDRRNGFRTWESGDLQFPPDLASRRCSMPSSAYKTSLLRLLSWVAELAVRLHRQTCGERKIGLVKEGVGGGGELCRLAPNHGRPPGQIPQAGGRAGTPDVVVDRPGEQPQAGESGSHGGHLGSRHAETSCAVIAWPEVAFSATSSFPLTADVLDRWQACVERPVRRRNNRHFLITAAAIAWRCFRRQDCTPVQWFARRGDERDDAHVSPVPSAPSRLGLRGAKFLQPGQGFAMHGRLANQMLSGLAHNRRWDSNLPELNMELNSVPRCSIGFSASEVFLGRGRSLPLLWDVPSESMETLSGREMGKWQVERVKEKNPLEHQLPRRLHAATTTSCSKSQSAEPHKARAGTRQTGSFDNPSGSTGWDRGRTDKVAPVVNETRQRLPIVRCCSLLCRQTTSWNYNTSITRAEDWSGRYRRVTTNSPKLRLHKRRLNVCLDLLRPNQTHIITGPGIARTHLHYQQNGSGTVSLSKLAAFCIRRVPAGHAQMLKTLTRACCIRAYPCTEFAGDMLQRIDEDDNFLKQVVFSDEATFHVSDVLNRHNVRIWGSEHPHESYDELKQRIVAAIGTVDKRMLVLTWQELEYHFDVLRAAKGTHVEAY</sequence>
<accession>A0ABQ9H2C0</accession>
<name>A0ABQ9H2C0_9NEOP</name>